<accession>A0A9X4XI80</accession>
<dbReference type="PANTHER" id="PTHR42928:SF5">
    <property type="entry name" value="BLR1237 PROTEIN"/>
    <property type="match status" value="1"/>
</dbReference>
<dbReference type="InterPro" id="IPR042100">
    <property type="entry name" value="Bug_dom1"/>
</dbReference>
<evidence type="ECO:0000313" key="3">
    <source>
        <dbReference type="EMBL" id="MTW15022.1"/>
    </source>
</evidence>
<dbReference type="Gene3D" id="3.40.190.10">
    <property type="entry name" value="Periplasmic binding protein-like II"/>
    <property type="match status" value="1"/>
</dbReference>
<evidence type="ECO:0000256" key="2">
    <source>
        <dbReference type="SAM" id="SignalP"/>
    </source>
</evidence>
<comment type="similarity">
    <text evidence="1">Belongs to the UPF0065 (bug) family.</text>
</comment>
<dbReference type="EMBL" id="WNKV01000002">
    <property type="protein sequence ID" value="MTW15022.1"/>
    <property type="molecule type" value="Genomic_DNA"/>
</dbReference>
<evidence type="ECO:0000313" key="4">
    <source>
        <dbReference type="Proteomes" id="UP000438991"/>
    </source>
</evidence>
<reference evidence="3 4" key="1">
    <citation type="submission" date="2019-11" db="EMBL/GenBank/DDBJ databases">
        <title>Whole-genome sequence of Rhodoplanes serenus DSM 18633, type strain.</title>
        <authorList>
            <person name="Kyndt J.A."/>
            <person name="Meyer T.E."/>
        </authorList>
    </citation>
    <scope>NUCLEOTIDE SEQUENCE [LARGE SCALE GENOMIC DNA]</scope>
    <source>
        <strain evidence="3 4">DSM 18633</strain>
    </source>
</reference>
<dbReference type="PANTHER" id="PTHR42928">
    <property type="entry name" value="TRICARBOXYLATE-BINDING PROTEIN"/>
    <property type="match status" value="1"/>
</dbReference>
<dbReference type="SUPFAM" id="SSF53850">
    <property type="entry name" value="Periplasmic binding protein-like II"/>
    <property type="match status" value="1"/>
</dbReference>
<dbReference type="Pfam" id="PF03401">
    <property type="entry name" value="TctC"/>
    <property type="match status" value="1"/>
</dbReference>
<dbReference type="InterPro" id="IPR005064">
    <property type="entry name" value="BUG"/>
</dbReference>
<name>A0A9X4XI80_9BRAD</name>
<dbReference type="Proteomes" id="UP000438991">
    <property type="component" value="Unassembled WGS sequence"/>
</dbReference>
<protein>
    <submittedName>
        <fullName evidence="3">Tripartite tricarboxylate transporter substrate binding protein BugD</fullName>
    </submittedName>
</protein>
<evidence type="ECO:0000256" key="1">
    <source>
        <dbReference type="ARBA" id="ARBA00006987"/>
    </source>
</evidence>
<organism evidence="3 4">
    <name type="scientific">Rhodoplanes serenus</name>
    <dbReference type="NCBI Taxonomy" id="200615"/>
    <lineage>
        <taxon>Bacteria</taxon>
        <taxon>Pseudomonadati</taxon>
        <taxon>Pseudomonadota</taxon>
        <taxon>Alphaproteobacteria</taxon>
        <taxon>Hyphomicrobiales</taxon>
        <taxon>Nitrobacteraceae</taxon>
        <taxon>Rhodoplanes</taxon>
    </lineage>
</organism>
<feature type="chain" id="PRO_5040790223" evidence="2">
    <location>
        <begin position="35"/>
        <end position="341"/>
    </location>
</feature>
<dbReference type="Gene3D" id="3.40.190.150">
    <property type="entry name" value="Bordetella uptake gene, domain 1"/>
    <property type="match status" value="1"/>
</dbReference>
<comment type="caution">
    <text evidence="3">The sequence shown here is derived from an EMBL/GenBank/DDBJ whole genome shotgun (WGS) entry which is preliminary data.</text>
</comment>
<dbReference type="PIRSF" id="PIRSF017082">
    <property type="entry name" value="YflP"/>
    <property type="match status" value="1"/>
</dbReference>
<dbReference type="AlphaFoldDB" id="A0A9X4XI80"/>
<feature type="signal peptide" evidence="2">
    <location>
        <begin position="1"/>
        <end position="34"/>
    </location>
</feature>
<sequence>MEIHMRRFFEAVARRAAALALVAWLAAAGLPAAAQDAATSWPTRPVTLIVPFVAGGPIDVIARVQAQRLGEILGQTVIVENVGGGGGALGAQRIARGTPDGYTFVMGNVGTHAYHPTLYAKPLYDPVTDFAPVGLTTESARLLVARKTLPIDDLKGFAAYVKANHAGMSFGSGGLGSATHVPCLLVNQAIGATVTHVPYRGAAPAMQDVIGGRIDYMCDSIQTALPQVKEKNVKALAVLAPTRSPILPDVPTATEAGLPGVEANAWNAIFLPKGTPDAIVRKLAAAVAQTLDDPLVRKRLDELGLSIVPPERRGPEVLAAYVKEEIARWAPPIQAAGLKVE</sequence>
<gene>
    <name evidence="3" type="ORF">GJ689_02250</name>
</gene>
<proteinExistence type="inferred from homology"/>
<keyword evidence="2" id="KW-0732">Signal</keyword>